<feature type="domain" description="O-antigen ligase-related" evidence="6">
    <location>
        <begin position="188"/>
        <end position="329"/>
    </location>
</feature>
<dbReference type="Pfam" id="PF04932">
    <property type="entry name" value="Wzy_C"/>
    <property type="match status" value="1"/>
</dbReference>
<keyword evidence="8" id="KW-1185">Reference proteome</keyword>
<accession>A0A7W5ZR93</accession>
<evidence type="ECO:0000256" key="5">
    <source>
        <dbReference type="SAM" id="Phobius"/>
    </source>
</evidence>
<protein>
    <submittedName>
        <fullName evidence="7">O-antigen ligase</fullName>
    </submittedName>
</protein>
<dbReference type="RefSeq" id="WP_183978920.1">
    <property type="nucleotide sequence ID" value="NZ_JACIBY010000015.1"/>
</dbReference>
<feature type="transmembrane region" description="Helical" evidence="5">
    <location>
        <begin position="87"/>
        <end position="105"/>
    </location>
</feature>
<feature type="transmembrane region" description="Helical" evidence="5">
    <location>
        <begin position="151"/>
        <end position="173"/>
    </location>
</feature>
<dbReference type="GO" id="GO:0016874">
    <property type="term" value="F:ligase activity"/>
    <property type="evidence" value="ECO:0007669"/>
    <property type="project" value="UniProtKB-KW"/>
</dbReference>
<comment type="subcellular location">
    <subcellularLocation>
        <location evidence="1">Membrane</location>
        <topology evidence="1">Multi-pass membrane protein</topology>
    </subcellularLocation>
</comment>
<evidence type="ECO:0000256" key="4">
    <source>
        <dbReference type="ARBA" id="ARBA00023136"/>
    </source>
</evidence>
<feature type="transmembrane region" description="Helical" evidence="5">
    <location>
        <begin position="117"/>
        <end position="139"/>
    </location>
</feature>
<dbReference type="InterPro" id="IPR051533">
    <property type="entry name" value="WaaL-like"/>
</dbReference>
<keyword evidence="7" id="KW-0436">Ligase</keyword>
<keyword evidence="3 5" id="KW-1133">Transmembrane helix</keyword>
<comment type="caution">
    <text evidence="7">The sequence shown here is derived from an EMBL/GenBank/DDBJ whole genome shotgun (WGS) entry which is preliminary data.</text>
</comment>
<dbReference type="EMBL" id="JACIBY010000015">
    <property type="protein sequence ID" value="MBB3841330.1"/>
    <property type="molecule type" value="Genomic_DNA"/>
</dbReference>
<name>A0A7W5ZR93_9BACT</name>
<keyword evidence="4 5" id="KW-0472">Membrane</keyword>
<feature type="transmembrane region" description="Helical" evidence="5">
    <location>
        <begin position="5"/>
        <end position="25"/>
    </location>
</feature>
<evidence type="ECO:0000256" key="2">
    <source>
        <dbReference type="ARBA" id="ARBA00022692"/>
    </source>
</evidence>
<dbReference type="PANTHER" id="PTHR37422:SF13">
    <property type="entry name" value="LIPOPOLYSACCHARIDE BIOSYNTHESIS PROTEIN PA4999-RELATED"/>
    <property type="match status" value="1"/>
</dbReference>
<dbReference type="AlphaFoldDB" id="A0A7W5ZR93"/>
<evidence type="ECO:0000313" key="8">
    <source>
        <dbReference type="Proteomes" id="UP000541352"/>
    </source>
</evidence>
<evidence type="ECO:0000313" key="7">
    <source>
        <dbReference type="EMBL" id="MBB3841330.1"/>
    </source>
</evidence>
<sequence length="404" mass="46484">MDWHLVMYFLNTFLVIYGYGLRGGAFQAAKLIRTGLVIVSLLGILFAQGQIKYIFNQQKNWALYGFIGLNVIVLPFSVDVFWSFERLSAWIPFLIYTNYFVVYLFKHYSKEEAKIKLLQVFSLAYFYPVAMMLVTGVAFQATNVYGQYVGVYKANVIGWACTLFIVSSFDLYANSPMKKWVQYLFFFIAFLTLWGIVLTGSRSSYAGLALSSAVLIARNRKISIYLKAAALTCILAFAYYIVMSPDSVVNLRSKYAGIRRQRGEIRFQLAQKAFEVFTNDPGVLLTGFGFDNFKAGLEVYADVHTDLASHNSYLEILFSGGLLSFLFFLIFYAINAFWVYVRYDSPYFVFLPSLMIIPYFESNLNAGQFLFFPWMTVLFYYIHVRSLQIPVHEMSLHNTQKREA</sequence>
<feature type="transmembrane region" description="Helical" evidence="5">
    <location>
        <begin position="316"/>
        <end position="338"/>
    </location>
</feature>
<organism evidence="7 8">
    <name type="scientific">Runella defluvii</name>
    <dbReference type="NCBI Taxonomy" id="370973"/>
    <lineage>
        <taxon>Bacteria</taxon>
        <taxon>Pseudomonadati</taxon>
        <taxon>Bacteroidota</taxon>
        <taxon>Cytophagia</taxon>
        <taxon>Cytophagales</taxon>
        <taxon>Spirosomataceae</taxon>
        <taxon>Runella</taxon>
    </lineage>
</organism>
<gene>
    <name evidence="7" type="ORF">FHS57_005352</name>
</gene>
<feature type="transmembrane region" description="Helical" evidence="5">
    <location>
        <begin position="366"/>
        <end position="384"/>
    </location>
</feature>
<dbReference type="GO" id="GO:0016020">
    <property type="term" value="C:membrane"/>
    <property type="evidence" value="ECO:0007669"/>
    <property type="project" value="UniProtKB-SubCell"/>
</dbReference>
<dbReference type="InterPro" id="IPR007016">
    <property type="entry name" value="O-antigen_ligase-rel_domated"/>
</dbReference>
<proteinExistence type="predicted"/>
<evidence type="ECO:0000256" key="3">
    <source>
        <dbReference type="ARBA" id="ARBA00022989"/>
    </source>
</evidence>
<dbReference type="PANTHER" id="PTHR37422">
    <property type="entry name" value="TEICHURONIC ACID BIOSYNTHESIS PROTEIN TUAE"/>
    <property type="match status" value="1"/>
</dbReference>
<feature type="transmembrane region" description="Helical" evidence="5">
    <location>
        <begin position="61"/>
        <end position="81"/>
    </location>
</feature>
<feature type="transmembrane region" description="Helical" evidence="5">
    <location>
        <begin position="31"/>
        <end position="49"/>
    </location>
</feature>
<evidence type="ECO:0000256" key="1">
    <source>
        <dbReference type="ARBA" id="ARBA00004141"/>
    </source>
</evidence>
<evidence type="ECO:0000259" key="6">
    <source>
        <dbReference type="Pfam" id="PF04932"/>
    </source>
</evidence>
<feature type="transmembrane region" description="Helical" evidence="5">
    <location>
        <begin position="180"/>
        <end position="197"/>
    </location>
</feature>
<keyword evidence="2 5" id="KW-0812">Transmembrane</keyword>
<feature type="transmembrane region" description="Helical" evidence="5">
    <location>
        <begin position="224"/>
        <end position="242"/>
    </location>
</feature>
<reference evidence="7 8" key="1">
    <citation type="submission" date="2020-08" db="EMBL/GenBank/DDBJ databases">
        <title>Genomic Encyclopedia of Type Strains, Phase IV (KMG-IV): sequencing the most valuable type-strain genomes for metagenomic binning, comparative biology and taxonomic classification.</title>
        <authorList>
            <person name="Goeker M."/>
        </authorList>
    </citation>
    <scope>NUCLEOTIDE SEQUENCE [LARGE SCALE GENOMIC DNA]</scope>
    <source>
        <strain evidence="7 8">DSM 17976</strain>
    </source>
</reference>
<dbReference type="Proteomes" id="UP000541352">
    <property type="component" value="Unassembled WGS sequence"/>
</dbReference>